<dbReference type="KEGG" id="plad:PPGU16_17370"/>
<dbReference type="Pfam" id="PF10109">
    <property type="entry name" value="Phage_TAC_7"/>
    <property type="match status" value="1"/>
</dbReference>
<keyword evidence="2" id="KW-1185">Reference proteome</keyword>
<evidence type="ECO:0000313" key="2">
    <source>
        <dbReference type="Proteomes" id="UP000510888"/>
    </source>
</evidence>
<sequence>MQETMTLTFRRPITAGKGENAKTYTELQLREPLAGDYEQAEKSGGKYGFVVALVAIVSGVPIDVVDELFSSEIDEAEDFFSGFADEAVLMPDVRSPDEFSLELQAPVKLTDDATALNATKLDLCEPTNLQRRKARQAGGPFASSIELISIVARVPRKTVRALSARDFHSATGYFNGFQIRRRPD</sequence>
<dbReference type="EMBL" id="AP023174">
    <property type="protein sequence ID" value="BCF88670.1"/>
    <property type="molecule type" value="Genomic_DNA"/>
</dbReference>
<gene>
    <name evidence="1" type="ORF">PPGU16_17370</name>
</gene>
<accession>A0A7I8BKJ5</accession>
<dbReference type="InterPro" id="IPR019289">
    <property type="entry name" value="Phage_tail_E/E"/>
</dbReference>
<dbReference type="AlphaFoldDB" id="A0A7I8BKJ5"/>
<protein>
    <recommendedName>
        <fullName evidence="3">Phage tail assembly protein</fullName>
    </recommendedName>
</protein>
<reference evidence="1 2" key="1">
    <citation type="journal article" date="2020" name="Genes (Basel)">
        <title>Genomic Comparison of Insect Gut Symbionts from Divergent Burkholderia Subclades.</title>
        <authorList>
            <person name="Takeshita K."/>
            <person name="Kikuchi Y."/>
        </authorList>
    </citation>
    <scope>NUCLEOTIDE SEQUENCE [LARGE SCALE GENOMIC DNA]</scope>
    <source>
        <strain evidence="1 2">PGU16</strain>
    </source>
</reference>
<organism evidence="1 2">
    <name type="scientific">Paraburkholderia largidicola</name>
    <dbReference type="NCBI Taxonomy" id="3014751"/>
    <lineage>
        <taxon>Bacteria</taxon>
        <taxon>Pseudomonadati</taxon>
        <taxon>Pseudomonadota</taxon>
        <taxon>Betaproteobacteria</taxon>
        <taxon>Burkholderiales</taxon>
        <taxon>Burkholderiaceae</taxon>
        <taxon>Paraburkholderia</taxon>
    </lineage>
</organism>
<evidence type="ECO:0000313" key="1">
    <source>
        <dbReference type="EMBL" id="BCF88670.1"/>
    </source>
</evidence>
<proteinExistence type="predicted"/>
<evidence type="ECO:0008006" key="3">
    <source>
        <dbReference type="Google" id="ProtNLM"/>
    </source>
</evidence>
<dbReference type="Proteomes" id="UP000510888">
    <property type="component" value="Chromosome 1"/>
</dbReference>
<name>A0A7I8BKJ5_9BURK</name>